<dbReference type="InterPro" id="IPR001958">
    <property type="entry name" value="Tet-R_TetA/multi-R_MdtG-like"/>
</dbReference>
<feature type="transmembrane region" description="Helical" evidence="8">
    <location>
        <begin position="286"/>
        <end position="305"/>
    </location>
</feature>
<dbReference type="Pfam" id="PF07690">
    <property type="entry name" value="MFS_1"/>
    <property type="match status" value="1"/>
</dbReference>
<feature type="transmembrane region" description="Helical" evidence="8">
    <location>
        <begin position="51"/>
        <end position="71"/>
    </location>
</feature>
<comment type="subcellular location">
    <subcellularLocation>
        <location evidence="1 8">Cell membrane</location>
        <topology evidence="1 8">Multi-pass membrane protein</topology>
    </subcellularLocation>
</comment>
<dbReference type="NCBIfam" id="TIGR00710">
    <property type="entry name" value="efflux_Bcr_CflA"/>
    <property type="match status" value="1"/>
</dbReference>
<evidence type="ECO:0000313" key="10">
    <source>
        <dbReference type="EMBL" id="KOO51487.1"/>
    </source>
</evidence>
<feature type="transmembrane region" description="Helical" evidence="8">
    <location>
        <begin position="311"/>
        <end position="335"/>
    </location>
</feature>
<comment type="caution">
    <text evidence="10">The sequence shown here is derived from an EMBL/GenBank/DDBJ whole genome shotgun (WGS) entry which is preliminary data.</text>
</comment>
<feature type="domain" description="Major facilitator superfamily (MFS) profile" evidence="9">
    <location>
        <begin position="16"/>
        <end position="398"/>
    </location>
</feature>
<feature type="transmembrane region" description="Helical" evidence="8">
    <location>
        <begin position="12"/>
        <end position="31"/>
    </location>
</feature>
<dbReference type="PANTHER" id="PTHR23502:SF132">
    <property type="entry name" value="POLYAMINE TRANSPORTER 2-RELATED"/>
    <property type="match status" value="1"/>
</dbReference>
<evidence type="ECO:0000256" key="4">
    <source>
        <dbReference type="ARBA" id="ARBA00022475"/>
    </source>
</evidence>
<feature type="transmembrane region" description="Helical" evidence="8">
    <location>
        <begin position="168"/>
        <end position="190"/>
    </location>
</feature>
<gene>
    <name evidence="10" type="ORF">AMD00_03160</name>
</gene>
<evidence type="ECO:0000313" key="11">
    <source>
        <dbReference type="Proteomes" id="UP000036867"/>
    </source>
</evidence>
<organism evidence="10 11">
    <name type="scientific">Viridibacillus arvi</name>
    <dbReference type="NCBI Taxonomy" id="263475"/>
    <lineage>
        <taxon>Bacteria</taxon>
        <taxon>Bacillati</taxon>
        <taxon>Bacillota</taxon>
        <taxon>Bacilli</taxon>
        <taxon>Bacillales</taxon>
        <taxon>Caryophanaceae</taxon>
        <taxon>Viridibacillus</taxon>
    </lineage>
</organism>
<dbReference type="RefSeq" id="WP_053415629.1">
    <property type="nucleotide sequence ID" value="NZ_LILB01000001.1"/>
</dbReference>
<dbReference type="EMBL" id="LILB01000001">
    <property type="protein sequence ID" value="KOO51487.1"/>
    <property type="molecule type" value="Genomic_DNA"/>
</dbReference>
<evidence type="ECO:0000256" key="5">
    <source>
        <dbReference type="ARBA" id="ARBA00022692"/>
    </source>
</evidence>
<dbReference type="PANTHER" id="PTHR23502">
    <property type="entry name" value="MAJOR FACILITATOR SUPERFAMILY"/>
    <property type="match status" value="1"/>
</dbReference>
<dbReference type="PRINTS" id="PR01035">
    <property type="entry name" value="TCRTETA"/>
</dbReference>
<dbReference type="Gene3D" id="1.20.1720.10">
    <property type="entry name" value="Multidrug resistance protein D"/>
    <property type="match status" value="1"/>
</dbReference>
<dbReference type="CDD" id="cd17320">
    <property type="entry name" value="MFS_MdfA_MDR_like"/>
    <property type="match status" value="1"/>
</dbReference>
<evidence type="ECO:0000256" key="2">
    <source>
        <dbReference type="ARBA" id="ARBA00006236"/>
    </source>
</evidence>
<comment type="similarity">
    <text evidence="2 8">Belongs to the major facilitator superfamily. Bcr/CmlA family.</text>
</comment>
<keyword evidence="3 8" id="KW-0813">Transport</keyword>
<dbReference type="GO" id="GO:1990961">
    <property type="term" value="P:xenobiotic detoxification by transmembrane export across the plasma membrane"/>
    <property type="evidence" value="ECO:0007669"/>
    <property type="project" value="InterPro"/>
</dbReference>
<dbReference type="OrthoDB" id="9800416at2"/>
<feature type="transmembrane region" description="Helical" evidence="8">
    <location>
        <begin position="347"/>
        <end position="368"/>
    </location>
</feature>
<sequence length="398" mass="42226">MEKTTLNERTISKTWIVLILGSLTAFGPLSMDMYLPSLPTVATDLGTTTSFAQLSLTACLLGLAFGQLIFGPLSDIKGRRKPLLFTLIMYSVASLLCAFSSSIWMLIGLRFVQGFSGAAGIVIARASARDMYDGKDLTKFVALLALVNGAAPILAPIFGGMLLKFAPWPIVFIVLAIIGILMLISVIFILPETLPVERRATGGVFATVKTFGGLVKDRSFICLALTQAFIMTAMFAYIAGSPFVLQKIYGLSPQVFSMFFGLNGIGIIIASQMTGKLSEKVAEIKLLLSGILIAFVGSLLLVSVITFKLPLVFILIALFIIVSTVGIVSTTAFSLSMQKQGNNAGSASALLGLLPFIGGAMVSPLVGIAGEMNAWPMGIIILSSTLFAIIAFLSIPKK</sequence>
<accession>A0A0M0LKS6</accession>
<keyword evidence="7 8" id="KW-0472">Membrane</keyword>
<dbReference type="InterPro" id="IPR036259">
    <property type="entry name" value="MFS_trans_sf"/>
</dbReference>
<dbReference type="GO" id="GO:0042910">
    <property type="term" value="F:xenobiotic transmembrane transporter activity"/>
    <property type="evidence" value="ECO:0007669"/>
    <property type="project" value="InterPro"/>
</dbReference>
<feature type="transmembrane region" description="Helical" evidence="8">
    <location>
        <begin position="374"/>
        <end position="395"/>
    </location>
</feature>
<keyword evidence="11" id="KW-1185">Reference proteome</keyword>
<evidence type="ECO:0000256" key="3">
    <source>
        <dbReference type="ARBA" id="ARBA00022448"/>
    </source>
</evidence>
<dbReference type="GO" id="GO:0005886">
    <property type="term" value="C:plasma membrane"/>
    <property type="evidence" value="ECO:0007669"/>
    <property type="project" value="UniProtKB-SubCell"/>
</dbReference>
<reference evidence="11" key="1">
    <citation type="submission" date="2015-08" db="EMBL/GenBank/DDBJ databases">
        <title>Fjat-10028 dsm 16317.</title>
        <authorList>
            <person name="Liu B."/>
            <person name="Wang J."/>
            <person name="Zhu Y."/>
            <person name="Liu G."/>
            <person name="Chen Q."/>
            <person name="Chen Z."/>
            <person name="Lan J."/>
            <person name="Che J."/>
            <person name="Ge C."/>
            <person name="Shi H."/>
            <person name="Pan Z."/>
            <person name="Liu X."/>
        </authorList>
    </citation>
    <scope>NUCLEOTIDE SEQUENCE [LARGE SCALE GENOMIC DNA]</scope>
    <source>
        <strain evidence="11">DSM 16317</strain>
    </source>
</reference>
<feature type="transmembrane region" description="Helical" evidence="8">
    <location>
        <begin position="251"/>
        <end position="274"/>
    </location>
</feature>
<evidence type="ECO:0000256" key="1">
    <source>
        <dbReference type="ARBA" id="ARBA00004651"/>
    </source>
</evidence>
<keyword evidence="6 8" id="KW-1133">Transmembrane helix</keyword>
<feature type="transmembrane region" description="Helical" evidence="8">
    <location>
        <begin position="140"/>
        <end position="162"/>
    </location>
</feature>
<keyword evidence="5 8" id="KW-0812">Transmembrane</keyword>
<dbReference type="InterPro" id="IPR020846">
    <property type="entry name" value="MFS_dom"/>
</dbReference>
<keyword evidence="4 8" id="KW-1003">Cell membrane</keyword>
<dbReference type="InterPro" id="IPR004812">
    <property type="entry name" value="Efflux_drug-R_Bcr/CmlA"/>
</dbReference>
<feature type="transmembrane region" description="Helical" evidence="8">
    <location>
        <begin position="83"/>
        <end position="105"/>
    </location>
</feature>
<evidence type="ECO:0000256" key="8">
    <source>
        <dbReference type="RuleBase" id="RU365088"/>
    </source>
</evidence>
<dbReference type="InterPro" id="IPR011701">
    <property type="entry name" value="MFS"/>
</dbReference>
<dbReference type="PATRIC" id="fig|263475.3.peg.996"/>
<name>A0A0M0LKS6_9BACL</name>
<evidence type="ECO:0000256" key="6">
    <source>
        <dbReference type="ARBA" id="ARBA00022989"/>
    </source>
</evidence>
<evidence type="ECO:0000259" key="9">
    <source>
        <dbReference type="PROSITE" id="PS50850"/>
    </source>
</evidence>
<dbReference type="Proteomes" id="UP000036867">
    <property type="component" value="Unassembled WGS sequence"/>
</dbReference>
<feature type="transmembrane region" description="Helical" evidence="8">
    <location>
        <begin position="219"/>
        <end position="239"/>
    </location>
</feature>
<dbReference type="FunFam" id="1.20.1720.10:FF:000005">
    <property type="entry name" value="Bcr/CflA family efflux transporter"/>
    <property type="match status" value="1"/>
</dbReference>
<proteinExistence type="inferred from homology"/>
<dbReference type="PROSITE" id="PS50850">
    <property type="entry name" value="MFS"/>
    <property type="match status" value="1"/>
</dbReference>
<feature type="transmembrane region" description="Helical" evidence="8">
    <location>
        <begin position="111"/>
        <end position="128"/>
    </location>
</feature>
<dbReference type="GeneID" id="301135109"/>
<dbReference type="SUPFAM" id="SSF103473">
    <property type="entry name" value="MFS general substrate transporter"/>
    <property type="match status" value="1"/>
</dbReference>
<dbReference type="AlphaFoldDB" id="A0A0M0LKS6"/>
<evidence type="ECO:0000256" key="7">
    <source>
        <dbReference type="ARBA" id="ARBA00023136"/>
    </source>
</evidence>
<protein>
    <recommendedName>
        <fullName evidence="8">Bcr/CflA family efflux transporter</fullName>
    </recommendedName>
</protein>
<dbReference type="STRING" id="263475.AMD00_03160"/>